<organism evidence="1 2">
    <name type="scientific">Candidatus Desulfosporosinus infrequens</name>
    <dbReference type="NCBI Taxonomy" id="2043169"/>
    <lineage>
        <taxon>Bacteria</taxon>
        <taxon>Bacillati</taxon>
        <taxon>Bacillota</taxon>
        <taxon>Clostridia</taxon>
        <taxon>Eubacteriales</taxon>
        <taxon>Desulfitobacteriaceae</taxon>
        <taxon>Desulfosporosinus</taxon>
    </lineage>
</organism>
<gene>
    <name evidence="1" type="ORF">SBF1_1360013</name>
</gene>
<dbReference type="Proteomes" id="UP000238916">
    <property type="component" value="Unassembled WGS sequence"/>
</dbReference>
<proteinExistence type="predicted"/>
<evidence type="ECO:0000313" key="2">
    <source>
        <dbReference type="Proteomes" id="UP000238916"/>
    </source>
</evidence>
<reference evidence="2" key="1">
    <citation type="submission" date="2018-02" db="EMBL/GenBank/DDBJ databases">
        <authorList>
            <person name="Hausmann B."/>
        </authorList>
    </citation>
    <scope>NUCLEOTIDE SEQUENCE [LARGE SCALE GENOMIC DNA]</scope>
    <source>
        <strain evidence="2">Peat soil MAG SbF1</strain>
    </source>
</reference>
<dbReference type="EMBL" id="OMOF01000042">
    <property type="protein sequence ID" value="SPF34537.1"/>
    <property type="molecule type" value="Genomic_DNA"/>
</dbReference>
<dbReference type="AlphaFoldDB" id="A0A2U3K4M1"/>
<evidence type="ECO:0000313" key="1">
    <source>
        <dbReference type="EMBL" id="SPF34537.1"/>
    </source>
</evidence>
<sequence>MIERKTNVGYLNKNMQESTNVMKTKTGKSPVREEFGQKWGIKFSEFYET</sequence>
<name>A0A2U3K4M1_9FIRM</name>
<protein>
    <submittedName>
        <fullName evidence="1">Uncharacterized protein</fullName>
    </submittedName>
</protein>
<accession>A0A2U3K4M1</accession>